<keyword evidence="11" id="KW-0786">Thiamine pyrophosphate</keyword>
<evidence type="ECO:0000256" key="11">
    <source>
        <dbReference type="ARBA" id="ARBA00023052"/>
    </source>
</evidence>
<dbReference type="Gene3D" id="3.40.50.920">
    <property type="match status" value="1"/>
</dbReference>
<gene>
    <name evidence="14" type="ORF">FYJ73_14990</name>
</gene>
<dbReference type="Pfam" id="PF02779">
    <property type="entry name" value="Transket_pyr"/>
    <property type="match status" value="1"/>
</dbReference>
<dbReference type="CDD" id="cd07033">
    <property type="entry name" value="TPP_PYR_DXS_TK_like"/>
    <property type="match status" value="1"/>
</dbReference>
<dbReference type="PANTHER" id="PTHR43322:SF1">
    <property type="entry name" value="1-DEOXY-D-XYLULOSE-5-PHOSPHATE SYNTHASE"/>
    <property type="match status" value="1"/>
</dbReference>
<comment type="cofactor">
    <cofactor evidence="1">
        <name>Mg(2+)</name>
        <dbReference type="ChEBI" id="CHEBI:18420"/>
    </cofactor>
</comment>
<evidence type="ECO:0000256" key="2">
    <source>
        <dbReference type="ARBA" id="ARBA00001964"/>
    </source>
</evidence>
<evidence type="ECO:0000313" key="14">
    <source>
        <dbReference type="EMBL" id="MST85953.1"/>
    </source>
</evidence>
<evidence type="ECO:0000256" key="6">
    <source>
        <dbReference type="ARBA" id="ARBA00013150"/>
    </source>
</evidence>
<keyword evidence="15" id="KW-1185">Reference proteome</keyword>
<dbReference type="GO" id="GO:0046872">
    <property type="term" value="F:metal ion binding"/>
    <property type="evidence" value="ECO:0007669"/>
    <property type="project" value="UniProtKB-KW"/>
</dbReference>
<dbReference type="InterPro" id="IPR033248">
    <property type="entry name" value="Transketolase_C"/>
</dbReference>
<dbReference type="CDD" id="cd02007">
    <property type="entry name" value="TPP_DXS"/>
    <property type="match status" value="1"/>
</dbReference>
<dbReference type="EC" id="2.2.1.7" evidence="6"/>
<dbReference type="InterPro" id="IPR005477">
    <property type="entry name" value="Dxylulose-5-P_synthase"/>
</dbReference>
<comment type="similarity">
    <text evidence="4">Belongs to the transketolase family. DXPS subfamily.</text>
</comment>
<keyword evidence="8" id="KW-0479">Metal-binding</keyword>
<name>A0A7K0KJ43_9BACT</name>
<dbReference type="InterPro" id="IPR049557">
    <property type="entry name" value="Transketolase_CS"/>
</dbReference>
<evidence type="ECO:0000256" key="10">
    <source>
        <dbReference type="ARBA" id="ARBA00022977"/>
    </source>
</evidence>
<evidence type="ECO:0000256" key="5">
    <source>
        <dbReference type="ARBA" id="ARBA00011738"/>
    </source>
</evidence>
<evidence type="ECO:0000256" key="7">
    <source>
        <dbReference type="ARBA" id="ARBA00022679"/>
    </source>
</evidence>
<dbReference type="Proteomes" id="UP000438914">
    <property type="component" value="Unassembled WGS sequence"/>
</dbReference>
<dbReference type="NCBIfam" id="NF008968">
    <property type="entry name" value="PRK12315.1"/>
    <property type="match status" value="1"/>
</dbReference>
<organism evidence="14 15">
    <name type="scientific">Hallella mizrahii</name>
    <dbReference type="NCBI Taxonomy" id="2606637"/>
    <lineage>
        <taxon>Bacteria</taxon>
        <taxon>Pseudomonadati</taxon>
        <taxon>Bacteroidota</taxon>
        <taxon>Bacteroidia</taxon>
        <taxon>Bacteroidales</taxon>
        <taxon>Prevotellaceae</taxon>
        <taxon>Hallella</taxon>
    </lineage>
</organism>
<dbReference type="GO" id="GO:0009228">
    <property type="term" value="P:thiamine biosynthetic process"/>
    <property type="evidence" value="ECO:0007669"/>
    <property type="project" value="UniProtKB-KW"/>
</dbReference>
<dbReference type="SUPFAM" id="SSF52922">
    <property type="entry name" value="TK C-terminal domain-like"/>
    <property type="match status" value="1"/>
</dbReference>
<dbReference type="AlphaFoldDB" id="A0A7K0KJ43"/>
<evidence type="ECO:0000256" key="1">
    <source>
        <dbReference type="ARBA" id="ARBA00001946"/>
    </source>
</evidence>
<keyword evidence="7 14" id="KW-0808">Transferase</keyword>
<keyword evidence="12" id="KW-0414">Isoprene biosynthesis</keyword>
<evidence type="ECO:0000256" key="8">
    <source>
        <dbReference type="ARBA" id="ARBA00022723"/>
    </source>
</evidence>
<protein>
    <recommendedName>
        <fullName evidence="6">1-deoxy-D-xylulose-5-phosphate synthase</fullName>
        <ecNumber evidence="6">2.2.1.7</ecNumber>
    </recommendedName>
</protein>
<dbReference type="NCBIfam" id="NF003933">
    <property type="entry name" value="PRK05444.2-2"/>
    <property type="match status" value="1"/>
</dbReference>
<dbReference type="GO" id="GO:0016114">
    <property type="term" value="P:terpenoid biosynthetic process"/>
    <property type="evidence" value="ECO:0007669"/>
    <property type="project" value="InterPro"/>
</dbReference>
<keyword evidence="9" id="KW-0460">Magnesium</keyword>
<dbReference type="SMART" id="SM00861">
    <property type="entry name" value="Transket_pyr"/>
    <property type="match status" value="1"/>
</dbReference>
<reference evidence="14 15" key="1">
    <citation type="submission" date="2019-08" db="EMBL/GenBank/DDBJ databases">
        <title>In-depth cultivation of the pig gut microbiome towards novel bacterial diversity and tailored functional studies.</title>
        <authorList>
            <person name="Wylensek D."/>
            <person name="Hitch T.C.A."/>
            <person name="Clavel T."/>
        </authorList>
    </citation>
    <scope>NUCLEOTIDE SEQUENCE [LARGE SCALE GENOMIC DNA]</scope>
    <source>
        <strain evidence="14 15">LKV-178-WT-2A</strain>
    </source>
</reference>
<dbReference type="Pfam" id="PF02780">
    <property type="entry name" value="Transketolase_C"/>
    <property type="match status" value="1"/>
</dbReference>
<proteinExistence type="inferred from homology"/>
<comment type="pathway">
    <text evidence="3">Metabolic intermediate biosynthesis; 1-deoxy-D-xylulose 5-phosphate biosynthesis; 1-deoxy-D-xylulose 5-phosphate from D-glyceraldehyde 3-phosphate and pyruvate: step 1/1.</text>
</comment>
<comment type="subunit">
    <text evidence="5">Homodimer.</text>
</comment>
<evidence type="ECO:0000256" key="4">
    <source>
        <dbReference type="ARBA" id="ARBA00011081"/>
    </source>
</evidence>
<dbReference type="RefSeq" id="WP_154535551.1">
    <property type="nucleotide sequence ID" value="NZ_VUNG01000066.1"/>
</dbReference>
<keyword evidence="10" id="KW-0784">Thiamine biosynthesis</keyword>
<dbReference type="PROSITE" id="PS00801">
    <property type="entry name" value="TRANSKETOLASE_1"/>
    <property type="match status" value="1"/>
</dbReference>
<accession>A0A7K0KJ43</accession>
<evidence type="ECO:0000313" key="15">
    <source>
        <dbReference type="Proteomes" id="UP000438914"/>
    </source>
</evidence>
<comment type="caution">
    <text evidence="14">The sequence shown here is derived from an EMBL/GenBank/DDBJ whole genome shotgun (WGS) entry which is preliminary data.</text>
</comment>
<dbReference type="SUPFAM" id="SSF52518">
    <property type="entry name" value="Thiamin diphosphate-binding fold (THDP-binding)"/>
    <property type="match status" value="2"/>
</dbReference>
<dbReference type="Pfam" id="PF13292">
    <property type="entry name" value="DXP_synthase_N"/>
    <property type="match status" value="2"/>
</dbReference>
<comment type="cofactor">
    <cofactor evidence="2">
        <name>thiamine diphosphate</name>
        <dbReference type="ChEBI" id="CHEBI:58937"/>
    </cofactor>
</comment>
<dbReference type="GO" id="GO:0005829">
    <property type="term" value="C:cytosol"/>
    <property type="evidence" value="ECO:0007669"/>
    <property type="project" value="TreeGrafter"/>
</dbReference>
<dbReference type="InterPro" id="IPR009014">
    <property type="entry name" value="Transketo_C/PFOR_II"/>
</dbReference>
<dbReference type="GO" id="GO:0019288">
    <property type="term" value="P:isopentenyl diphosphate biosynthetic process, methylerythritol 4-phosphate pathway"/>
    <property type="evidence" value="ECO:0007669"/>
    <property type="project" value="TreeGrafter"/>
</dbReference>
<dbReference type="InterPro" id="IPR029061">
    <property type="entry name" value="THDP-binding"/>
</dbReference>
<evidence type="ECO:0000256" key="3">
    <source>
        <dbReference type="ARBA" id="ARBA00004980"/>
    </source>
</evidence>
<dbReference type="GO" id="GO:0008661">
    <property type="term" value="F:1-deoxy-D-xylulose-5-phosphate synthase activity"/>
    <property type="evidence" value="ECO:0007669"/>
    <property type="project" value="UniProtKB-EC"/>
</dbReference>
<dbReference type="EMBL" id="VUNG01000066">
    <property type="protein sequence ID" value="MST85953.1"/>
    <property type="molecule type" value="Genomic_DNA"/>
</dbReference>
<dbReference type="Gene3D" id="3.40.50.970">
    <property type="match status" value="2"/>
</dbReference>
<evidence type="ECO:0000256" key="9">
    <source>
        <dbReference type="ARBA" id="ARBA00022842"/>
    </source>
</evidence>
<evidence type="ECO:0000256" key="12">
    <source>
        <dbReference type="ARBA" id="ARBA00023229"/>
    </source>
</evidence>
<evidence type="ECO:0000259" key="13">
    <source>
        <dbReference type="SMART" id="SM00861"/>
    </source>
</evidence>
<dbReference type="InterPro" id="IPR005475">
    <property type="entry name" value="Transketolase-like_Pyr-bd"/>
</dbReference>
<dbReference type="UniPathway" id="UPA00064">
    <property type="reaction ID" value="UER00091"/>
</dbReference>
<feature type="domain" description="Transketolase-like pyrimidine-binding" evidence="13">
    <location>
        <begin position="279"/>
        <end position="450"/>
    </location>
</feature>
<sequence>MYIEKVNSPQDIKELNINELNVLADEIRTGVLNRVSIHGGHVGPNLGFTEATVAMHYVFDAPRDKFVFDVSHQVYPHKMLTGRKDGFLKVDDMNAISGYSSPRENSEYDLFEVGHTSTSVALASGLQAARDLLGEKYNIVVVLGDGSLSGGEAFEGLNVAAEAGTNFIVLFNDNGMSIAENHGGMYKSLASLRESNGESSNNIFRALGFDYMYVEAGNDIEKLVEAFRKVKDIDHPIVVHLHTEKGHGYQPAVKDKEAWHWSVPFDLKTGKPKVTGSGESFTDLLGQYLVKKAELDDKLLVVQSAVPAMSGLSKERREALGKHYVDVGIAEEEAVALISGAAKAGAHPVWGTPATFMQRTYDQLCQDLAVNGNPAVINVLGASIYGMNDFTHICFFDIPMFSHIPNLVYLAPTTWEEFIAMEDWAIAQDKFSVALRVPCAVVHSDEDYPTDYSQLNKFQVTHRGSKVAVIAAGGFYQKGEAVLKLLADEGINATLINPRYLTGVDEQLLDELKRDHQLIATLEDGSLDGGFGERIARYYGPTDMKVLNFGVKKALYDRYDVNDLLRDNHLTETQIVADIKTVLA</sequence>
<dbReference type="PANTHER" id="PTHR43322">
    <property type="entry name" value="1-D-DEOXYXYLULOSE 5-PHOSPHATE SYNTHASE-RELATED"/>
    <property type="match status" value="1"/>
</dbReference>